<keyword evidence="3" id="KW-1185">Reference proteome</keyword>
<evidence type="ECO:0000256" key="1">
    <source>
        <dbReference type="SAM" id="Phobius"/>
    </source>
</evidence>
<organism evidence="2 3">
    <name type="scientific">Ruminococcus difficilis</name>
    <dbReference type="NCBI Taxonomy" id="2763069"/>
    <lineage>
        <taxon>Bacteria</taxon>
        <taxon>Bacillati</taxon>
        <taxon>Bacillota</taxon>
        <taxon>Clostridia</taxon>
        <taxon>Eubacteriales</taxon>
        <taxon>Oscillospiraceae</taxon>
        <taxon>Ruminococcus</taxon>
    </lineage>
</organism>
<sequence length="410" mass="43233">MATITITGNTISGRLGAGSFGSIGTAFTGAKKNTNSLTQSLGSLRGKVNAAATAADVSAASASTGRAIAREEQKQGAISLAYDKLDTMIADTGQVDNEAAGKVEQLKKDFYKQYGYLKPECEKSLREKAGDAIKGAWDGLCSIGNAIANFVCDAVEWIKENLATVLKALAVIALLVVSVLLLATGVGGLVAIACIGCIVGILGGLLTNGISNLFNGKNFFDGALDAMLIGGITGAVDAVFTAMGHPYVGSMLTSLLRNGLECALEGKELSLKTLLVDVVIDLALTGITKKIFTGSFFEGDSVKDKAFKGVNKWLAEKVPMFSRFAGQGSYKASYKMVMTKLARHQIKNISWKTIRNGVMPMVTKKIFSCLWDLGEKGVKGLVGGGLKQFFDIDFDFTIGGKEIFKLANIS</sequence>
<dbReference type="EMBL" id="JAEQMG010000066">
    <property type="protein sequence ID" value="MBK6088540.1"/>
    <property type="molecule type" value="Genomic_DNA"/>
</dbReference>
<dbReference type="RefSeq" id="WP_201427435.1">
    <property type="nucleotide sequence ID" value="NZ_JAEQMG010000066.1"/>
</dbReference>
<keyword evidence="1" id="KW-0472">Membrane</keyword>
<evidence type="ECO:0000313" key="2">
    <source>
        <dbReference type="EMBL" id="MBK6088540.1"/>
    </source>
</evidence>
<feature type="transmembrane region" description="Helical" evidence="1">
    <location>
        <begin position="165"/>
        <end position="183"/>
    </location>
</feature>
<proteinExistence type="predicted"/>
<name>A0A934U0V5_9FIRM</name>
<reference evidence="2" key="1">
    <citation type="submission" date="2021-01" db="EMBL/GenBank/DDBJ databases">
        <title>Genome public.</title>
        <authorList>
            <person name="Liu C."/>
            <person name="Sun Q."/>
        </authorList>
    </citation>
    <scope>NUCLEOTIDE SEQUENCE</scope>
    <source>
        <strain evidence="2">M6</strain>
    </source>
</reference>
<feature type="transmembrane region" description="Helical" evidence="1">
    <location>
        <begin position="226"/>
        <end position="248"/>
    </location>
</feature>
<accession>A0A934U0V5</accession>
<evidence type="ECO:0000313" key="3">
    <source>
        <dbReference type="Proteomes" id="UP000633365"/>
    </source>
</evidence>
<feature type="transmembrane region" description="Helical" evidence="1">
    <location>
        <begin position="189"/>
        <end position="214"/>
    </location>
</feature>
<keyword evidence="1" id="KW-1133">Transmembrane helix</keyword>
<comment type="caution">
    <text evidence="2">The sequence shown here is derived from an EMBL/GenBank/DDBJ whole genome shotgun (WGS) entry which is preliminary data.</text>
</comment>
<protein>
    <submittedName>
        <fullName evidence="2">Uncharacterized protein</fullName>
    </submittedName>
</protein>
<dbReference type="Proteomes" id="UP000633365">
    <property type="component" value="Unassembled WGS sequence"/>
</dbReference>
<keyword evidence="1" id="KW-0812">Transmembrane</keyword>
<dbReference type="AlphaFoldDB" id="A0A934U0V5"/>
<gene>
    <name evidence="2" type="ORF">JKK62_07730</name>
</gene>